<keyword evidence="3" id="KW-1185">Reference proteome</keyword>
<evidence type="ECO:0000313" key="3">
    <source>
        <dbReference type="Proteomes" id="UP000245379"/>
    </source>
</evidence>
<proteinExistence type="predicted"/>
<evidence type="ECO:0000313" key="2">
    <source>
        <dbReference type="EMBL" id="PWS29267.1"/>
    </source>
</evidence>
<name>A0A317ET71_9SPHI</name>
<feature type="signal peptide" evidence="1">
    <location>
        <begin position="1"/>
        <end position="23"/>
    </location>
</feature>
<feature type="chain" id="PRO_5016440866" description="GLPGLI family protein" evidence="1">
    <location>
        <begin position="24"/>
        <end position="196"/>
    </location>
</feature>
<keyword evidence="1" id="KW-0732">Signal</keyword>
<protein>
    <recommendedName>
        <fullName evidence="4">GLPGLI family protein</fullName>
    </recommendedName>
</protein>
<comment type="caution">
    <text evidence="2">The sequence shown here is derived from an EMBL/GenBank/DDBJ whole genome shotgun (WGS) entry which is preliminary data.</text>
</comment>
<dbReference type="RefSeq" id="WP_109924696.1">
    <property type="nucleotide sequence ID" value="NZ_QGNZ01000001.1"/>
</dbReference>
<dbReference type="Proteomes" id="UP000245379">
    <property type="component" value="Unassembled WGS sequence"/>
</dbReference>
<evidence type="ECO:0008006" key="4">
    <source>
        <dbReference type="Google" id="ProtNLM"/>
    </source>
</evidence>
<gene>
    <name evidence="2" type="ORF">DHW03_05460</name>
</gene>
<sequence length="196" mass="22705">MKILLRSIFCITLLCTFFTQLHAQDFVVTSTNDTIRGEIEKEIFGFYRFKPQGSDNSIKIKRQEIKEFYKAEKEVNFLVRQIPWKRRPEFLERIIKGKIDLFEYGSYGGGAYHPGAPGGAGSFSGSGMSIIEWYACKSNGELFEVKSTSFFGSRRERKENFYKLISDKPELLEKFMKNDDYSLEAIEACIKEYNSN</sequence>
<evidence type="ECO:0000256" key="1">
    <source>
        <dbReference type="SAM" id="SignalP"/>
    </source>
</evidence>
<dbReference type="AlphaFoldDB" id="A0A317ET71"/>
<dbReference type="EMBL" id="QGNZ01000001">
    <property type="protein sequence ID" value="PWS29267.1"/>
    <property type="molecule type" value="Genomic_DNA"/>
</dbReference>
<accession>A0A317ET71</accession>
<organism evidence="2 3">
    <name type="scientific">Pedobacter yonginense</name>
    <dbReference type="NCBI Taxonomy" id="651869"/>
    <lineage>
        <taxon>Bacteria</taxon>
        <taxon>Pseudomonadati</taxon>
        <taxon>Bacteroidota</taxon>
        <taxon>Sphingobacteriia</taxon>
        <taxon>Sphingobacteriales</taxon>
        <taxon>Sphingobacteriaceae</taxon>
        <taxon>Pedobacter</taxon>
    </lineage>
</organism>
<reference evidence="2 3" key="1">
    <citation type="submission" date="2018-05" db="EMBL/GenBank/DDBJ databases">
        <title>Pedobacter paludis sp. nov., isolated from wetland soil.</title>
        <authorList>
            <person name="Zhang Y."/>
            <person name="Wang G."/>
        </authorList>
    </citation>
    <scope>NUCLEOTIDE SEQUENCE [LARGE SCALE GENOMIC DNA]</scope>
    <source>
        <strain evidence="2 3">KCTC22721</strain>
    </source>
</reference>
<dbReference type="OrthoDB" id="755482at2"/>